<dbReference type="EMBL" id="JALBUS010000011">
    <property type="protein sequence ID" value="MDX8417708.1"/>
    <property type="molecule type" value="Genomic_DNA"/>
</dbReference>
<sequence>MTLEEWILKNISDYATTYSALNNQFSEVIPEINNAHNGTSSEYVDDVLKKAGVKL</sequence>
<protein>
    <submittedName>
        <fullName evidence="1">Uncharacterized protein</fullName>
    </submittedName>
</protein>
<proteinExistence type="predicted"/>
<organism evidence="1 2">
    <name type="scientific">Absicoccus intestinalis</name>
    <dbReference type="NCBI Taxonomy" id="2926319"/>
    <lineage>
        <taxon>Bacteria</taxon>
        <taxon>Bacillati</taxon>
        <taxon>Bacillota</taxon>
        <taxon>Erysipelotrichia</taxon>
        <taxon>Erysipelotrichales</taxon>
        <taxon>Erysipelotrichaceae</taxon>
        <taxon>Absicoccus</taxon>
    </lineage>
</organism>
<dbReference type="Proteomes" id="UP001285244">
    <property type="component" value="Unassembled WGS sequence"/>
</dbReference>
<evidence type="ECO:0000313" key="1">
    <source>
        <dbReference type="EMBL" id="MDX8417708.1"/>
    </source>
</evidence>
<gene>
    <name evidence="1" type="ORF">MOZ64_07610</name>
</gene>
<name>A0ABU4WMB1_9FIRM</name>
<reference evidence="1 2" key="1">
    <citation type="submission" date="2022-03" db="EMBL/GenBank/DDBJ databases">
        <title>Novel taxa within the pig intestine.</title>
        <authorList>
            <person name="Wylensek D."/>
            <person name="Bishof K."/>
            <person name="Afrizal A."/>
            <person name="Clavel T."/>
        </authorList>
    </citation>
    <scope>NUCLEOTIDE SEQUENCE [LARGE SCALE GENOMIC DNA]</scope>
    <source>
        <strain evidence="1 2">Cla-KB-P134</strain>
    </source>
</reference>
<accession>A0ABU4WMB1</accession>
<comment type="caution">
    <text evidence="1">The sequence shown here is derived from an EMBL/GenBank/DDBJ whole genome shotgun (WGS) entry which is preliminary data.</text>
</comment>
<evidence type="ECO:0000313" key="2">
    <source>
        <dbReference type="Proteomes" id="UP001285244"/>
    </source>
</evidence>
<dbReference type="RefSeq" id="WP_320325983.1">
    <property type="nucleotide sequence ID" value="NZ_JALBUS010000011.1"/>
</dbReference>
<keyword evidence="2" id="KW-1185">Reference proteome</keyword>